<dbReference type="Proteomes" id="UP000190897">
    <property type="component" value="Unassembled WGS sequence"/>
</dbReference>
<evidence type="ECO:0000313" key="1">
    <source>
        <dbReference type="EMBL" id="SKB82412.1"/>
    </source>
</evidence>
<dbReference type="RefSeq" id="WP_170916635.1">
    <property type="nucleotide sequence ID" value="NZ_FUZA01000002.1"/>
</dbReference>
<sequence length="49" mass="5850">MNAFHLRMLLAARRQLLRDMSKQMSQDQIDRLLDQIAVLVKLIEQLEKK</sequence>
<organism evidence="1 2">
    <name type="scientific">Dyadobacter psychrophilus</name>
    <dbReference type="NCBI Taxonomy" id="651661"/>
    <lineage>
        <taxon>Bacteria</taxon>
        <taxon>Pseudomonadati</taxon>
        <taxon>Bacteroidota</taxon>
        <taxon>Cytophagia</taxon>
        <taxon>Cytophagales</taxon>
        <taxon>Spirosomataceae</taxon>
        <taxon>Dyadobacter</taxon>
    </lineage>
</organism>
<accession>A0A1T5EEJ7</accession>
<gene>
    <name evidence="1" type="ORF">SAMN05660293_02384</name>
</gene>
<reference evidence="2" key="1">
    <citation type="submission" date="2017-02" db="EMBL/GenBank/DDBJ databases">
        <authorList>
            <person name="Varghese N."/>
            <person name="Submissions S."/>
        </authorList>
    </citation>
    <scope>NUCLEOTIDE SEQUENCE [LARGE SCALE GENOMIC DNA]</scope>
    <source>
        <strain evidence="2">DSM 22270</strain>
    </source>
</reference>
<proteinExistence type="predicted"/>
<keyword evidence="2" id="KW-1185">Reference proteome</keyword>
<protein>
    <submittedName>
        <fullName evidence="1">Uncharacterized protein</fullName>
    </submittedName>
</protein>
<name>A0A1T5EEJ7_9BACT</name>
<dbReference type="AlphaFoldDB" id="A0A1T5EEJ7"/>
<dbReference type="EMBL" id="FUZA01000002">
    <property type="protein sequence ID" value="SKB82412.1"/>
    <property type="molecule type" value="Genomic_DNA"/>
</dbReference>
<evidence type="ECO:0000313" key="2">
    <source>
        <dbReference type="Proteomes" id="UP000190897"/>
    </source>
</evidence>
<dbReference type="STRING" id="651661.SAMN05660293_02384"/>